<dbReference type="InterPro" id="IPR011029">
    <property type="entry name" value="DEATH-like_dom_sf"/>
</dbReference>
<name>B3P1W5_DROER</name>
<dbReference type="GO" id="GO:0008258">
    <property type="term" value="P:head involution"/>
    <property type="evidence" value="ECO:0007669"/>
    <property type="project" value="EnsemblMetazoa"/>
</dbReference>
<keyword evidence="3" id="KW-1185">Reference proteome</keyword>
<dbReference type="GO" id="GO:0005917">
    <property type="term" value="C:nephrocyte diaphragm"/>
    <property type="evidence" value="ECO:0007669"/>
    <property type="project" value="EnsemblMetazoa"/>
</dbReference>
<dbReference type="Gene3D" id="1.10.533.10">
    <property type="entry name" value="Death Domain, Fas"/>
    <property type="match status" value="1"/>
</dbReference>
<accession>B3P1W5</accession>
<dbReference type="AlphaFoldDB" id="B3P1W5"/>
<dbReference type="GO" id="GO:0098609">
    <property type="term" value="P:cell-cell adhesion"/>
    <property type="evidence" value="ECO:0007669"/>
    <property type="project" value="EnsemblMetazoa"/>
</dbReference>
<dbReference type="GO" id="GO:0045463">
    <property type="term" value="P:R8 cell development"/>
    <property type="evidence" value="ECO:0007669"/>
    <property type="project" value="EnsemblMetazoa"/>
</dbReference>
<dbReference type="GO" id="GO:0030155">
    <property type="term" value="P:regulation of cell adhesion"/>
    <property type="evidence" value="ECO:0007669"/>
    <property type="project" value="EnsemblMetazoa"/>
</dbReference>
<dbReference type="GO" id="GO:0050839">
    <property type="term" value="F:cell adhesion molecule binding"/>
    <property type="evidence" value="ECO:0007669"/>
    <property type="project" value="EnsemblMetazoa"/>
</dbReference>
<dbReference type="GO" id="GO:0035147">
    <property type="term" value="P:branch fusion, open tracheal system"/>
    <property type="evidence" value="ECO:0007669"/>
    <property type="project" value="EnsemblMetazoa"/>
</dbReference>
<evidence type="ECO:0000313" key="3">
    <source>
        <dbReference type="Proteomes" id="UP000008711"/>
    </source>
</evidence>
<dbReference type="GO" id="GO:0036059">
    <property type="term" value="P:nephrocyte diaphragm assembly"/>
    <property type="evidence" value="ECO:0007669"/>
    <property type="project" value="EnsemblMetazoa"/>
</dbReference>
<evidence type="ECO:0000313" key="2">
    <source>
        <dbReference type="EMBL" id="EDV49853.1"/>
    </source>
</evidence>
<dbReference type="PhylomeDB" id="B3P1W5"/>
<dbReference type="OMA" id="DCPSEGK"/>
<dbReference type="eggNOG" id="ENOG502R16C">
    <property type="taxonomic scope" value="Eukaryota"/>
</dbReference>
<organism evidence="2 3">
    <name type="scientific">Drosophila erecta</name>
    <name type="common">Fruit fly</name>
    <dbReference type="NCBI Taxonomy" id="7220"/>
    <lineage>
        <taxon>Eukaryota</taxon>
        <taxon>Metazoa</taxon>
        <taxon>Ecdysozoa</taxon>
        <taxon>Arthropoda</taxon>
        <taxon>Hexapoda</taxon>
        <taxon>Insecta</taxon>
        <taxon>Pterygota</taxon>
        <taxon>Neoptera</taxon>
        <taxon>Endopterygota</taxon>
        <taxon>Diptera</taxon>
        <taxon>Brachycera</taxon>
        <taxon>Muscomorpha</taxon>
        <taxon>Ephydroidea</taxon>
        <taxon>Drosophilidae</taxon>
        <taxon>Drosophila</taxon>
        <taxon>Sophophora</taxon>
    </lineage>
</organism>
<dbReference type="GO" id="GO:0016323">
    <property type="term" value="C:basolateral plasma membrane"/>
    <property type="evidence" value="ECO:0007669"/>
    <property type="project" value="EnsemblMetazoa"/>
</dbReference>
<evidence type="ECO:0000256" key="1">
    <source>
        <dbReference type="SAM" id="MobiDB-lite"/>
    </source>
</evidence>
<dbReference type="GO" id="GO:0035156">
    <property type="term" value="P:fusion cell fate specification"/>
    <property type="evidence" value="ECO:0007669"/>
    <property type="project" value="EnsemblMetazoa"/>
</dbReference>
<dbReference type="Proteomes" id="UP000008711">
    <property type="component" value="Unassembled WGS sequence"/>
</dbReference>
<dbReference type="GO" id="GO:0045177">
    <property type="term" value="C:apical part of cell"/>
    <property type="evidence" value="ECO:0007669"/>
    <property type="project" value="EnsemblMetazoa"/>
</dbReference>
<reference evidence="2 3" key="1">
    <citation type="journal article" date="2007" name="Nature">
        <title>Evolution of genes and genomes on the Drosophila phylogeny.</title>
        <authorList>
            <consortium name="Drosophila 12 Genomes Consortium"/>
            <person name="Clark A.G."/>
            <person name="Eisen M.B."/>
            <person name="Smith D.R."/>
            <person name="Bergman C.M."/>
            <person name="Oliver B."/>
            <person name="Markow T.A."/>
            <person name="Kaufman T.C."/>
            <person name="Kellis M."/>
            <person name="Gelbart W."/>
            <person name="Iyer V.N."/>
            <person name="Pollard D.A."/>
            <person name="Sackton T.B."/>
            <person name="Larracuente A.M."/>
            <person name="Singh N.D."/>
            <person name="Abad J.P."/>
            <person name="Abt D.N."/>
            <person name="Adryan B."/>
            <person name="Aguade M."/>
            <person name="Akashi H."/>
            <person name="Anderson W.W."/>
            <person name="Aquadro C.F."/>
            <person name="Ardell D.H."/>
            <person name="Arguello R."/>
            <person name="Artieri C.G."/>
            <person name="Barbash D.A."/>
            <person name="Barker D."/>
            <person name="Barsanti P."/>
            <person name="Batterham P."/>
            <person name="Batzoglou S."/>
            <person name="Begun D."/>
            <person name="Bhutkar A."/>
            <person name="Blanco E."/>
            <person name="Bosak S.A."/>
            <person name="Bradley R.K."/>
            <person name="Brand A.D."/>
            <person name="Brent M.R."/>
            <person name="Brooks A.N."/>
            <person name="Brown R.H."/>
            <person name="Butlin R.K."/>
            <person name="Caggese C."/>
            <person name="Calvi B.R."/>
            <person name="Bernardo de Carvalho A."/>
            <person name="Caspi A."/>
            <person name="Castrezana S."/>
            <person name="Celniker S.E."/>
            <person name="Chang J.L."/>
            <person name="Chapple C."/>
            <person name="Chatterji S."/>
            <person name="Chinwalla A."/>
            <person name="Civetta A."/>
            <person name="Clifton S.W."/>
            <person name="Comeron J.M."/>
            <person name="Costello J.C."/>
            <person name="Coyne J.A."/>
            <person name="Daub J."/>
            <person name="David R.G."/>
            <person name="Delcher A.L."/>
            <person name="Delehaunty K."/>
            <person name="Do C.B."/>
            <person name="Ebling H."/>
            <person name="Edwards K."/>
            <person name="Eickbush T."/>
            <person name="Evans J.D."/>
            <person name="Filipski A."/>
            <person name="Findeiss S."/>
            <person name="Freyhult E."/>
            <person name="Fulton L."/>
            <person name="Fulton R."/>
            <person name="Garcia A.C."/>
            <person name="Gardiner A."/>
            <person name="Garfield D.A."/>
            <person name="Garvin B.E."/>
            <person name="Gibson G."/>
            <person name="Gilbert D."/>
            <person name="Gnerre S."/>
            <person name="Godfrey J."/>
            <person name="Good R."/>
            <person name="Gotea V."/>
            <person name="Gravely B."/>
            <person name="Greenberg A.J."/>
            <person name="Griffiths-Jones S."/>
            <person name="Gross S."/>
            <person name="Guigo R."/>
            <person name="Gustafson E.A."/>
            <person name="Haerty W."/>
            <person name="Hahn M.W."/>
            <person name="Halligan D.L."/>
            <person name="Halpern A.L."/>
            <person name="Halter G.M."/>
            <person name="Han M.V."/>
            <person name="Heger A."/>
            <person name="Hillier L."/>
            <person name="Hinrichs A.S."/>
            <person name="Holmes I."/>
            <person name="Hoskins R.A."/>
            <person name="Hubisz M.J."/>
            <person name="Hultmark D."/>
            <person name="Huntley M.A."/>
            <person name="Jaffe D.B."/>
            <person name="Jagadeeshan S."/>
            <person name="Jeck W.R."/>
            <person name="Johnson J."/>
            <person name="Jones C.D."/>
            <person name="Jordan W.C."/>
            <person name="Karpen G.H."/>
            <person name="Kataoka E."/>
            <person name="Keightley P.D."/>
            <person name="Kheradpour P."/>
            <person name="Kirkness E.F."/>
            <person name="Koerich L.B."/>
            <person name="Kristiansen K."/>
            <person name="Kudrna D."/>
            <person name="Kulathinal R.J."/>
            <person name="Kumar S."/>
            <person name="Kwok R."/>
            <person name="Lander E."/>
            <person name="Langley C.H."/>
            <person name="Lapoint R."/>
            <person name="Lazzaro B.P."/>
            <person name="Lee S.J."/>
            <person name="Levesque L."/>
            <person name="Li R."/>
            <person name="Lin C.F."/>
            <person name="Lin M.F."/>
            <person name="Lindblad-Toh K."/>
            <person name="Llopart A."/>
            <person name="Long M."/>
            <person name="Low L."/>
            <person name="Lozovsky E."/>
            <person name="Lu J."/>
            <person name="Luo M."/>
            <person name="Machado C.A."/>
            <person name="Makalowski W."/>
            <person name="Marzo M."/>
            <person name="Matsuda M."/>
            <person name="Matzkin L."/>
            <person name="McAllister B."/>
            <person name="McBride C.S."/>
            <person name="McKernan B."/>
            <person name="McKernan K."/>
            <person name="Mendez-Lago M."/>
            <person name="Minx P."/>
            <person name="Mollenhauer M.U."/>
            <person name="Montooth K."/>
            <person name="Mount S.M."/>
            <person name="Mu X."/>
            <person name="Myers E."/>
            <person name="Negre B."/>
            <person name="Newfeld S."/>
            <person name="Nielsen R."/>
            <person name="Noor M.A."/>
            <person name="O'Grady P."/>
            <person name="Pachter L."/>
            <person name="Papaceit M."/>
            <person name="Parisi M.J."/>
            <person name="Parisi M."/>
            <person name="Parts L."/>
            <person name="Pedersen J.S."/>
            <person name="Pesole G."/>
            <person name="Phillippy A.M."/>
            <person name="Ponting C.P."/>
            <person name="Pop M."/>
            <person name="Porcelli D."/>
            <person name="Powell J.R."/>
            <person name="Prohaska S."/>
            <person name="Pruitt K."/>
            <person name="Puig M."/>
            <person name="Quesneville H."/>
            <person name="Ram K.R."/>
            <person name="Rand D."/>
            <person name="Rasmussen M.D."/>
            <person name="Reed L.K."/>
            <person name="Reenan R."/>
            <person name="Reily A."/>
            <person name="Remington K.A."/>
            <person name="Rieger T.T."/>
            <person name="Ritchie M.G."/>
            <person name="Robin C."/>
            <person name="Rogers Y.H."/>
            <person name="Rohde C."/>
            <person name="Rozas J."/>
            <person name="Rubenfield M.J."/>
            <person name="Ruiz A."/>
            <person name="Russo S."/>
            <person name="Salzberg S.L."/>
            <person name="Sanchez-Gracia A."/>
            <person name="Saranga D.J."/>
            <person name="Sato H."/>
            <person name="Schaeffer S.W."/>
            <person name="Schatz M.C."/>
            <person name="Schlenke T."/>
            <person name="Schwartz R."/>
            <person name="Segarra C."/>
            <person name="Singh R.S."/>
            <person name="Sirot L."/>
            <person name="Sirota M."/>
            <person name="Sisneros N.B."/>
            <person name="Smith C.D."/>
            <person name="Smith T.F."/>
            <person name="Spieth J."/>
            <person name="Stage D.E."/>
            <person name="Stark A."/>
            <person name="Stephan W."/>
            <person name="Strausberg R.L."/>
            <person name="Strempel S."/>
            <person name="Sturgill D."/>
            <person name="Sutton G."/>
            <person name="Sutton G.G."/>
            <person name="Tao W."/>
            <person name="Teichmann S."/>
            <person name="Tobari Y.N."/>
            <person name="Tomimura Y."/>
            <person name="Tsolas J.M."/>
            <person name="Valente V.L."/>
            <person name="Venter E."/>
            <person name="Venter J.C."/>
            <person name="Vicario S."/>
            <person name="Vieira F.G."/>
            <person name="Vilella A.J."/>
            <person name="Villasante A."/>
            <person name="Walenz B."/>
            <person name="Wang J."/>
            <person name="Wasserman M."/>
            <person name="Watts T."/>
            <person name="Wilson D."/>
            <person name="Wilson R.K."/>
            <person name="Wing R.A."/>
            <person name="Wolfner M.F."/>
            <person name="Wong A."/>
            <person name="Wong G.K."/>
            <person name="Wu C.I."/>
            <person name="Wu G."/>
            <person name="Yamamoto D."/>
            <person name="Yang H.P."/>
            <person name="Yang S.P."/>
            <person name="Yorke J.A."/>
            <person name="Yoshida K."/>
            <person name="Zdobnov E."/>
            <person name="Zhang P."/>
            <person name="Zhang Y."/>
            <person name="Zimin A.V."/>
            <person name="Baldwin J."/>
            <person name="Abdouelleil A."/>
            <person name="Abdulkadir J."/>
            <person name="Abebe A."/>
            <person name="Abera B."/>
            <person name="Abreu J."/>
            <person name="Acer S.C."/>
            <person name="Aftuck L."/>
            <person name="Alexander A."/>
            <person name="An P."/>
            <person name="Anderson E."/>
            <person name="Anderson S."/>
            <person name="Arachi H."/>
            <person name="Azer M."/>
            <person name="Bachantsang P."/>
            <person name="Barry A."/>
            <person name="Bayul T."/>
            <person name="Berlin A."/>
            <person name="Bessette D."/>
            <person name="Bloom T."/>
            <person name="Blye J."/>
            <person name="Boguslavskiy L."/>
            <person name="Bonnet C."/>
            <person name="Boukhgalter B."/>
            <person name="Bourzgui I."/>
            <person name="Brown A."/>
            <person name="Cahill P."/>
            <person name="Channer S."/>
            <person name="Cheshatsang Y."/>
            <person name="Chuda L."/>
            <person name="Citroen M."/>
            <person name="Collymore A."/>
            <person name="Cooke P."/>
            <person name="Costello M."/>
            <person name="D'Aco K."/>
            <person name="Daza R."/>
            <person name="De Haan G."/>
            <person name="DeGray S."/>
            <person name="DeMaso C."/>
            <person name="Dhargay N."/>
            <person name="Dooley K."/>
            <person name="Dooley E."/>
            <person name="Doricent M."/>
            <person name="Dorje P."/>
            <person name="Dorjee K."/>
            <person name="Dupes A."/>
            <person name="Elong R."/>
            <person name="Falk J."/>
            <person name="Farina A."/>
            <person name="Faro S."/>
            <person name="Ferguson D."/>
            <person name="Fisher S."/>
            <person name="Foley C.D."/>
            <person name="Franke A."/>
            <person name="Friedrich D."/>
            <person name="Gadbois L."/>
            <person name="Gearin G."/>
            <person name="Gearin C.R."/>
            <person name="Giannoukos G."/>
            <person name="Goode T."/>
            <person name="Graham J."/>
            <person name="Grandbois E."/>
            <person name="Grewal S."/>
            <person name="Gyaltsen K."/>
            <person name="Hafez N."/>
            <person name="Hagos B."/>
            <person name="Hall J."/>
            <person name="Henson C."/>
            <person name="Hollinger A."/>
            <person name="Honan T."/>
            <person name="Huard M.D."/>
            <person name="Hughes L."/>
            <person name="Hurhula B."/>
            <person name="Husby M.E."/>
            <person name="Kamat A."/>
            <person name="Kanga B."/>
            <person name="Kashin S."/>
            <person name="Khazanovich D."/>
            <person name="Kisner P."/>
            <person name="Lance K."/>
            <person name="Lara M."/>
            <person name="Lee W."/>
            <person name="Lennon N."/>
            <person name="Letendre F."/>
            <person name="LeVine R."/>
            <person name="Lipovsky A."/>
            <person name="Liu X."/>
            <person name="Liu J."/>
            <person name="Liu S."/>
            <person name="Lokyitsang T."/>
            <person name="Lokyitsang Y."/>
            <person name="Lubonja R."/>
            <person name="Lui A."/>
            <person name="MacDonald P."/>
            <person name="Magnisalis V."/>
            <person name="Maru K."/>
            <person name="Matthews C."/>
            <person name="McCusker W."/>
            <person name="McDonough S."/>
            <person name="Mehta T."/>
            <person name="Meldrim J."/>
            <person name="Meneus L."/>
            <person name="Mihai O."/>
            <person name="Mihalev A."/>
            <person name="Mihova T."/>
            <person name="Mittelman R."/>
            <person name="Mlenga V."/>
            <person name="Montmayeur A."/>
            <person name="Mulrain L."/>
            <person name="Navidi A."/>
            <person name="Naylor J."/>
            <person name="Negash T."/>
            <person name="Nguyen T."/>
            <person name="Nguyen N."/>
            <person name="Nicol R."/>
            <person name="Norbu C."/>
            <person name="Norbu N."/>
            <person name="Novod N."/>
            <person name="O'Neill B."/>
            <person name="Osman S."/>
            <person name="Markiewicz E."/>
            <person name="Oyono O.L."/>
            <person name="Patti C."/>
            <person name="Phunkhang P."/>
            <person name="Pierre F."/>
            <person name="Priest M."/>
            <person name="Raghuraman S."/>
            <person name="Rege F."/>
            <person name="Reyes R."/>
            <person name="Rise C."/>
            <person name="Rogov P."/>
            <person name="Ross K."/>
            <person name="Ryan E."/>
            <person name="Settipalli S."/>
            <person name="Shea T."/>
            <person name="Sherpa N."/>
            <person name="Shi L."/>
            <person name="Shih D."/>
            <person name="Sparrow T."/>
            <person name="Spaulding J."/>
            <person name="Stalker J."/>
            <person name="Stange-Thomann N."/>
            <person name="Stavropoulos S."/>
            <person name="Stone C."/>
            <person name="Strader C."/>
            <person name="Tesfaye S."/>
            <person name="Thomson T."/>
            <person name="Thoulutsang Y."/>
            <person name="Thoulutsang D."/>
            <person name="Topham K."/>
            <person name="Topping I."/>
            <person name="Tsamla T."/>
            <person name="Vassiliev H."/>
            <person name="Vo A."/>
            <person name="Wangchuk T."/>
            <person name="Wangdi T."/>
            <person name="Weiand M."/>
            <person name="Wilkinson J."/>
            <person name="Wilson A."/>
            <person name="Yadav S."/>
            <person name="Young G."/>
            <person name="Yu Q."/>
            <person name="Zembek L."/>
            <person name="Zhong D."/>
            <person name="Zimmer A."/>
            <person name="Zwirko Z."/>
            <person name="Jaffe D.B."/>
            <person name="Alvarez P."/>
            <person name="Brockman W."/>
            <person name="Butler J."/>
            <person name="Chin C."/>
            <person name="Gnerre S."/>
            <person name="Grabherr M."/>
            <person name="Kleber M."/>
            <person name="Mauceli E."/>
            <person name="MacCallum I."/>
        </authorList>
    </citation>
    <scope>NUCLEOTIDE SEQUENCE [LARGE SCALE GENOMIC DNA]</scope>
    <source>
        <strain evidence="2 3">TSC#14021-0224.01</strain>
    </source>
</reference>
<dbReference type="GO" id="GO:0016476">
    <property type="term" value="P:regulation of embryonic cell shape"/>
    <property type="evidence" value="ECO:0007669"/>
    <property type="project" value="EnsemblMetazoa"/>
</dbReference>
<dbReference type="GO" id="GO:0007391">
    <property type="term" value="P:dorsal closure"/>
    <property type="evidence" value="ECO:0007669"/>
    <property type="project" value="EnsemblMetazoa"/>
</dbReference>
<dbReference type="OrthoDB" id="418634at2759"/>
<dbReference type="GO" id="GO:0035220">
    <property type="term" value="P:wing disc development"/>
    <property type="evidence" value="ECO:0007669"/>
    <property type="project" value="EnsemblMetazoa"/>
</dbReference>
<reference evidence="2 3" key="2">
    <citation type="journal article" date="2008" name="Bioinformatics">
        <title>Assembly reconciliation.</title>
        <authorList>
            <person name="Zimin A.V."/>
            <person name="Smith D.R."/>
            <person name="Sutton G."/>
            <person name="Yorke J.A."/>
        </authorList>
    </citation>
    <scope>NUCLEOTIDE SEQUENCE [LARGE SCALE GENOMIC DNA]</scope>
    <source>
        <strain evidence="2 3">TSC#14021-0224.01</strain>
    </source>
</reference>
<feature type="region of interest" description="Disordered" evidence="1">
    <location>
        <begin position="241"/>
        <end position="262"/>
    </location>
</feature>
<dbReference type="GO" id="GO:0045806">
    <property type="term" value="P:negative regulation of endocytosis"/>
    <property type="evidence" value="ECO:0007669"/>
    <property type="project" value="EnsemblMetazoa"/>
</dbReference>
<sequence>MTREEEEEVRSLLSRHQERIMLDLGSTDLLAVLVKNSVLSQSEEDLLLKPYNAVTPTPSAAASATVEPPGSAPSLTKRKLSAVASSGSTASGGSAGSGGSGSSRCASVNGDANCDSRSLTPSGGGPCSVLNDAEILRVQCSNLIEIIAKNGFEKFKQFCYAIECECPQLIEDLINDRLKTDAANLEDSRDGEKMQKEIETIDYIDKEKENDRNRRAVSYGGDVTSSPHSATIPRAAPRRVALMKDPPPPPPPKPQLGSKADSVAHLASKYPQSEYNLIQKIDSNSTLTAPAQYQPQNFYANTGTISSTNGYGSLLCHASSTTSPLAVRKRDKLLHRFSDAATLGRKLKKKKNTNRTCRSMTEAIEMLADPVIEDEFFLEMLSIGKCARVR</sequence>
<feature type="compositionally biased region" description="Pro residues" evidence="1">
    <location>
        <begin position="245"/>
        <end position="254"/>
    </location>
</feature>
<dbReference type="EMBL" id="CH954181">
    <property type="protein sequence ID" value="EDV49853.1"/>
    <property type="molecule type" value="Genomic_DNA"/>
</dbReference>
<dbReference type="GO" id="GO:0005912">
    <property type="term" value="C:adherens junction"/>
    <property type="evidence" value="ECO:0007669"/>
    <property type="project" value="EnsemblMetazoa"/>
</dbReference>
<dbReference type="GO" id="GO:0030424">
    <property type="term" value="C:axon"/>
    <property type="evidence" value="ECO:0007669"/>
    <property type="project" value="EnsemblMetazoa"/>
</dbReference>
<dbReference type="GO" id="GO:0022416">
    <property type="term" value="P:chaeta development"/>
    <property type="evidence" value="ECO:0007669"/>
    <property type="project" value="EnsemblMetazoa"/>
</dbReference>
<dbReference type="GO" id="GO:0035332">
    <property type="term" value="P:positive regulation of hippo signaling"/>
    <property type="evidence" value="ECO:0007669"/>
    <property type="project" value="EnsemblMetazoa"/>
</dbReference>
<proteinExistence type="predicted"/>
<protein>
    <submittedName>
        <fullName evidence="2">GG17410</fullName>
    </submittedName>
</protein>
<feature type="region of interest" description="Disordered" evidence="1">
    <location>
        <begin position="58"/>
        <end position="79"/>
    </location>
</feature>
<dbReference type="HOGENOM" id="CLU_708374_0_0_1"/>
<gene>
    <name evidence="2" type="primary">Dere\GG17410</name>
    <name evidence="2" type="ORF">Dere_GG17410</name>
</gene>